<feature type="region of interest" description="Disordered" evidence="1">
    <location>
        <begin position="76"/>
        <end position="148"/>
    </location>
</feature>
<protein>
    <recommendedName>
        <fullName evidence="3">SRP9 domain-containing protein</fullName>
    </recommendedName>
</protein>
<dbReference type="GO" id="GO:0008312">
    <property type="term" value="F:7S RNA binding"/>
    <property type="evidence" value="ECO:0007669"/>
    <property type="project" value="InterPro"/>
</dbReference>
<dbReference type="AlphaFoldDB" id="G0UJA3"/>
<gene>
    <name evidence="2" type="ORF">TCIL3000_2_210</name>
</gene>
<feature type="compositionally biased region" description="Polar residues" evidence="1">
    <location>
        <begin position="90"/>
        <end position="99"/>
    </location>
</feature>
<evidence type="ECO:0000256" key="1">
    <source>
        <dbReference type="SAM" id="MobiDB-lite"/>
    </source>
</evidence>
<dbReference type="GO" id="GO:0048500">
    <property type="term" value="C:signal recognition particle"/>
    <property type="evidence" value="ECO:0007669"/>
    <property type="project" value="InterPro"/>
</dbReference>
<dbReference type="GO" id="GO:0006614">
    <property type="term" value="P:SRP-dependent cotranslational protein targeting to membrane"/>
    <property type="evidence" value="ECO:0007669"/>
    <property type="project" value="InterPro"/>
</dbReference>
<name>G0UJA3_TRYCI</name>
<feature type="compositionally biased region" description="Low complexity" evidence="1">
    <location>
        <begin position="116"/>
        <end position="139"/>
    </location>
</feature>
<dbReference type="InterPro" id="IPR009018">
    <property type="entry name" value="Signal_recog_particle_SRP9/14"/>
</dbReference>
<reference evidence="2" key="1">
    <citation type="journal article" date="2012" name="Proc. Natl. Acad. Sci. U.S.A.">
        <title>Antigenic diversity is generated by distinct evolutionary mechanisms in African trypanosome species.</title>
        <authorList>
            <person name="Jackson A.P."/>
            <person name="Berry A."/>
            <person name="Aslett M."/>
            <person name="Allison H.C."/>
            <person name="Burton P."/>
            <person name="Vavrova-Anderson J."/>
            <person name="Brown R."/>
            <person name="Browne H."/>
            <person name="Corton N."/>
            <person name="Hauser H."/>
            <person name="Gamble J."/>
            <person name="Gilderthorp R."/>
            <person name="Marcello L."/>
            <person name="McQuillan J."/>
            <person name="Otto T.D."/>
            <person name="Quail M.A."/>
            <person name="Sanders M.J."/>
            <person name="van Tonder A."/>
            <person name="Ginger M.L."/>
            <person name="Field M.C."/>
            <person name="Barry J.D."/>
            <person name="Hertz-Fowler C."/>
            <person name="Berriman M."/>
        </authorList>
    </citation>
    <scope>NUCLEOTIDE SEQUENCE</scope>
    <source>
        <strain evidence="2">IL3000</strain>
    </source>
</reference>
<organism evidence="2">
    <name type="scientific">Trypanosoma congolense (strain IL3000)</name>
    <dbReference type="NCBI Taxonomy" id="1068625"/>
    <lineage>
        <taxon>Eukaryota</taxon>
        <taxon>Discoba</taxon>
        <taxon>Euglenozoa</taxon>
        <taxon>Kinetoplastea</taxon>
        <taxon>Metakinetoplastina</taxon>
        <taxon>Trypanosomatida</taxon>
        <taxon>Trypanosomatidae</taxon>
        <taxon>Trypanosoma</taxon>
        <taxon>Nannomonas</taxon>
    </lineage>
</organism>
<dbReference type="VEuPathDB" id="TriTrypDB:TcIL3000_2_210"/>
<dbReference type="Gene3D" id="3.30.720.10">
    <property type="entry name" value="Signal recognition particle alu RNA binding heterodimer, srp9/1"/>
    <property type="match status" value="1"/>
</dbReference>
<evidence type="ECO:0008006" key="3">
    <source>
        <dbReference type="Google" id="ProtNLM"/>
    </source>
</evidence>
<accession>G0UJA3</accession>
<dbReference type="EMBL" id="HE575315">
    <property type="protein sequence ID" value="CCC89454.1"/>
    <property type="molecule type" value="Genomic_DNA"/>
</dbReference>
<evidence type="ECO:0000313" key="2">
    <source>
        <dbReference type="EMBL" id="CCC89454.1"/>
    </source>
</evidence>
<proteinExistence type="predicted"/>
<sequence>MVNLQLKDFAKATRRMVELSGVKKSRLMLRVRPSSGRKTFVLKSTDGRTTLTTRVKDQSELKIVEEIVNDFVTRCTSALTPPPAPVAATQSANAPSPSQKESKDKEGNAAGGGKAAGKSAESGGKGNNPQKQQQQQGAGSKKRKGGRR</sequence>